<dbReference type="Pfam" id="PF08241">
    <property type="entry name" value="Methyltransf_11"/>
    <property type="match status" value="1"/>
</dbReference>
<dbReference type="RefSeq" id="WP_184250724.1">
    <property type="nucleotide sequence ID" value="NZ_BAAACU010000035.1"/>
</dbReference>
<evidence type="ECO:0000259" key="1">
    <source>
        <dbReference type="Pfam" id="PF08241"/>
    </source>
</evidence>
<keyword evidence="2" id="KW-0489">Methyltransferase</keyword>
<evidence type="ECO:0000313" key="3">
    <source>
        <dbReference type="Proteomes" id="UP000572212"/>
    </source>
</evidence>
<accession>A0A841RUN3</accession>
<gene>
    <name evidence="2" type="ORF">GGQ92_002999</name>
</gene>
<dbReference type="PANTHER" id="PTHR43861">
    <property type="entry name" value="TRANS-ACONITATE 2-METHYLTRANSFERASE-RELATED"/>
    <property type="match status" value="1"/>
</dbReference>
<dbReference type="InterPro" id="IPR029063">
    <property type="entry name" value="SAM-dependent_MTases_sf"/>
</dbReference>
<dbReference type="Proteomes" id="UP000572212">
    <property type="component" value="Unassembled WGS sequence"/>
</dbReference>
<dbReference type="Gene3D" id="3.40.50.150">
    <property type="entry name" value="Vaccinia Virus protein VP39"/>
    <property type="match status" value="1"/>
</dbReference>
<protein>
    <submittedName>
        <fullName evidence="2">SAM-dependent methyltransferase</fullName>
    </submittedName>
</protein>
<feature type="domain" description="Methyltransferase type 11" evidence="1">
    <location>
        <begin position="39"/>
        <end position="128"/>
    </location>
</feature>
<dbReference type="GO" id="GO:0032259">
    <property type="term" value="P:methylation"/>
    <property type="evidence" value="ECO:0007669"/>
    <property type="project" value="UniProtKB-KW"/>
</dbReference>
<dbReference type="CDD" id="cd02440">
    <property type="entry name" value="AdoMet_MTases"/>
    <property type="match status" value="1"/>
</dbReference>
<dbReference type="AlphaFoldDB" id="A0A841RUN3"/>
<comment type="caution">
    <text evidence="2">The sequence shown here is derived from an EMBL/GenBank/DDBJ whole genome shotgun (WGS) entry which is preliminary data.</text>
</comment>
<sequence length="256" mass="29209">MSREDMWNAVTYDNKFNFVSEYGKSVIDLLSPNSEEKILDLGCGTGDLTYEISKTGVKVTGMDASPQMIKKAQQKYADIPFIVGNGEDFYIEETFDAVFSNAALHWMKNAENVVQSVNKVLRHDGRFVAEFGGRGNIATIKQGIKHVLEEIHGIDSTSRNPWYFPSIGEYSALLENNGFEVAYARLYDRPTEFPDGDQGLYHFLDQFADSFFYDLSSDEKCIVYKQIKTFIEPDLYKDGKWIADYRRLQMVAVKKS</sequence>
<dbReference type="SUPFAM" id="SSF53335">
    <property type="entry name" value="S-adenosyl-L-methionine-dependent methyltransferases"/>
    <property type="match status" value="1"/>
</dbReference>
<keyword evidence="2" id="KW-0808">Transferase</keyword>
<dbReference type="EMBL" id="JACHON010000024">
    <property type="protein sequence ID" value="MBB6514178.1"/>
    <property type="molecule type" value="Genomic_DNA"/>
</dbReference>
<name>A0A841RUN3_9BACI</name>
<dbReference type="InterPro" id="IPR013216">
    <property type="entry name" value="Methyltransf_11"/>
</dbReference>
<keyword evidence="3" id="KW-1185">Reference proteome</keyword>
<reference evidence="2 3" key="1">
    <citation type="submission" date="2020-08" db="EMBL/GenBank/DDBJ databases">
        <title>Genomic Encyclopedia of Type Strains, Phase IV (KMG-IV): sequencing the most valuable type-strain genomes for metagenomic binning, comparative biology and taxonomic classification.</title>
        <authorList>
            <person name="Goeker M."/>
        </authorList>
    </citation>
    <scope>NUCLEOTIDE SEQUENCE [LARGE SCALE GENOMIC DNA]</scope>
    <source>
        <strain evidence="2 3">DSM 11805</strain>
    </source>
</reference>
<proteinExistence type="predicted"/>
<dbReference type="GO" id="GO:0008757">
    <property type="term" value="F:S-adenosylmethionine-dependent methyltransferase activity"/>
    <property type="evidence" value="ECO:0007669"/>
    <property type="project" value="InterPro"/>
</dbReference>
<dbReference type="PANTHER" id="PTHR43861:SF1">
    <property type="entry name" value="TRANS-ACONITATE 2-METHYLTRANSFERASE"/>
    <property type="match status" value="1"/>
</dbReference>
<organism evidence="2 3">
    <name type="scientific">Gracilibacillus halotolerans</name>
    <dbReference type="NCBI Taxonomy" id="74386"/>
    <lineage>
        <taxon>Bacteria</taxon>
        <taxon>Bacillati</taxon>
        <taxon>Bacillota</taxon>
        <taxon>Bacilli</taxon>
        <taxon>Bacillales</taxon>
        <taxon>Bacillaceae</taxon>
        <taxon>Gracilibacillus</taxon>
    </lineage>
</organism>
<evidence type="ECO:0000313" key="2">
    <source>
        <dbReference type="EMBL" id="MBB6514178.1"/>
    </source>
</evidence>